<dbReference type="InterPro" id="IPR050563">
    <property type="entry name" value="4-hydroxybenzoyl-CoA_TE"/>
</dbReference>
<sequence length="164" mass="18240">MRLHIPTSLRWSDLDAYGHVNNAQMFGLFEEARIHAFWAGGDGVADDHFPTRILEGGPDATTFSLIAHQEIEYLAPIPYLRDPLDIQLWIGHLGGASLDVCYEVFTPLVNEGKVQPEQTLFCRASTTIVLVDSKTMAPRRLTEAERLAVASFVEAPVVFKKKSS</sequence>
<dbReference type="EC" id="3.1.2.-" evidence="1"/>
<dbReference type="EMBL" id="JACGWU010000001">
    <property type="protein sequence ID" value="MBA8828705.1"/>
    <property type="molecule type" value="Genomic_DNA"/>
</dbReference>
<dbReference type="PANTHER" id="PTHR31793">
    <property type="entry name" value="4-HYDROXYBENZOYL-COA THIOESTERASE FAMILY MEMBER"/>
    <property type="match status" value="1"/>
</dbReference>
<evidence type="ECO:0000313" key="1">
    <source>
        <dbReference type="EMBL" id="MBA8828705.1"/>
    </source>
</evidence>
<keyword evidence="1" id="KW-0378">Hydrolase</keyword>
<dbReference type="InterPro" id="IPR029069">
    <property type="entry name" value="HotDog_dom_sf"/>
</dbReference>
<evidence type="ECO:0000313" key="2">
    <source>
        <dbReference type="Proteomes" id="UP000524237"/>
    </source>
</evidence>
<accession>A0A7W3PNS0</accession>
<protein>
    <submittedName>
        <fullName evidence="1">Acyl-CoA thioester hydrolase</fullName>
        <ecNumber evidence="1">3.1.2.-</ecNumber>
    </submittedName>
</protein>
<organism evidence="1 2">
    <name type="scientific">Alpinimonas psychrophila</name>
    <dbReference type="NCBI Taxonomy" id="748908"/>
    <lineage>
        <taxon>Bacteria</taxon>
        <taxon>Bacillati</taxon>
        <taxon>Actinomycetota</taxon>
        <taxon>Actinomycetes</taxon>
        <taxon>Micrococcales</taxon>
        <taxon>Microbacteriaceae</taxon>
        <taxon>Alpinimonas</taxon>
    </lineage>
</organism>
<name>A0A7W3PNS0_9MICO</name>
<dbReference type="AlphaFoldDB" id="A0A7W3PNS0"/>
<reference evidence="1 2" key="1">
    <citation type="submission" date="2020-07" db="EMBL/GenBank/DDBJ databases">
        <title>Sequencing the genomes of 1000 actinobacteria strains.</title>
        <authorList>
            <person name="Klenk H.-P."/>
        </authorList>
    </citation>
    <scope>NUCLEOTIDE SEQUENCE [LARGE SCALE GENOMIC DNA]</scope>
    <source>
        <strain evidence="1 2">DSM 23737</strain>
    </source>
</reference>
<gene>
    <name evidence="1" type="ORF">FB555_000776</name>
</gene>
<keyword evidence="2" id="KW-1185">Reference proteome</keyword>
<comment type="caution">
    <text evidence="1">The sequence shown here is derived from an EMBL/GenBank/DDBJ whole genome shotgun (WGS) entry which is preliminary data.</text>
</comment>
<dbReference type="SUPFAM" id="SSF54637">
    <property type="entry name" value="Thioesterase/thiol ester dehydrase-isomerase"/>
    <property type="match status" value="1"/>
</dbReference>
<dbReference type="GO" id="GO:0047617">
    <property type="term" value="F:fatty acyl-CoA hydrolase activity"/>
    <property type="evidence" value="ECO:0007669"/>
    <property type="project" value="TreeGrafter"/>
</dbReference>
<dbReference type="Pfam" id="PF13279">
    <property type="entry name" value="4HBT_2"/>
    <property type="match status" value="1"/>
</dbReference>
<dbReference type="PANTHER" id="PTHR31793:SF24">
    <property type="entry name" value="LONG-CHAIN ACYL-COA THIOESTERASE FADM"/>
    <property type="match status" value="1"/>
</dbReference>
<dbReference type="Proteomes" id="UP000524237">
    <property type="component" value="Unassembled WGS sequence"/>
</dbReference>
<dbReference type="CDD" id="cd00586">
    <property type="entry name" value="4HBT"/>
    <property type="match status" value="1"/>
</dbReference>
<dbReference type="Gene3D" id="3.10.129.10">
    <property type="entry name" value="Hotdog Thioesterase"/>
    <property type="match status" value="1"/>
</dbReference>
<dbReference type="RefSeq" id="WP_182484091.1">
    <property type="nucleotide sequence ID" value="NZ_JACGWU010000001.1"/>
</dbReference>
<proteinExistence type="predicted"/>